<sequence>MGFTKRLNDGLHVPLTRDQAQVPFSNSIDSGHTHPSPIDQHSIFRAPGGPRTENIRRREPQIPLELEYQSAETIGLPRDWKYRRQVTQSDPVCGEQVHVDGTNASSQQLDKATTDRLIDLAEANSVMNLTLKGIRICFDNMDQDRQMFQSRILELTQKCKTLSLSLSAVLAAPQPIEACDSTDEYNRLRVMDGRNTSAVPCKNRCLEPPGEIVAFNVVGNEQSCASTPQVLLHPEQDEKDKEIQLLEAIVRTLSTRLYRAASLQKVNEPESNRIKQERDELEVMNRELQHQVNAQDILRDQLHVAAANLEEDHIECLKRVRRLDIKRTLLEMMIKRKDEDLKNKKQTVKEMSDAIVERDKEIIIKRDEVIAKTIEFQQLKSFVHGAFDDLLETADSQSPPKQQKTHRAASECRVNPDSRLSEDSTSTVIRREICGSETSGSEESMESDSPLDSSQMWQVKGKGKEN</sequence>
<organism evidence="2 3">
    <name type="scientific">Amylocarpus encephaloides</name>
    <dbReference type="NCBI Taxonomy" id="45428"/>
    <lineage>
        <taxon>Eukaryota</taxon>
        <taxon>Fungi</taxon>
        <taxon>Dikarya</taxon>
        <taxon>Ascomycota</taxon>
        <taxon>Pezizomycotina</taxon>
        <taxon>Leotiomycetes</taxon>
        <taxon>Helotiales</taxon>
        <taxon>Helotiales incertae sedis</taxon>
        <taxon>Amylocarpus</taxon>
    </lineage>
</organism>
<feature type="compositionally biased region" description="Basic and acidic residues" evidence="1">
    <location>
        <begin position="408"/>
        <end position="422"/>
    </location>
</feature>
<feature type="region of interest" description="Disordered" evidence="1">
    <location>
        <begin position="27"/>
        <end position="54"/>
    </location>
</feature>
<comment type="caution">
    <text evidence="2">The sequence shown here is derived from an EMBL/GenBank/DDBJ whole genome shotgun (WGS) entry which is preliminary data.</text>
</comment>
<keyword evidence="3" id="KW-1185">Reference proteome</keyword>
<dbReference type="EMBL" id="MU251803">
    <property type="protein sequence ID" value="KAG9229187.1"/>
    <property type="molecule type" value="Genomic_DNA"/>
</dbReference>
<protein>
    <submittedName>
        <fullName evidence="2">Uncharacterized protein</fullName>
    </submittedName>
</protein>
<gene>
    <name evidence="2" type="ORF">BJ875DRAFT_206123</name>
</gene>
<accession>A0A9P7Y9M9</accession>
<dbReference type="Proteomes" id="UP000824998">
    <property type="component" value="Unassembled WGS sequence"/>
</dbReference>
<proteinExistence type="predicted"/>
<evidence type="ECO:0000313" key="3">
    <source>
        <dbReference type="Proteomes" id="UP000824998"/>
    </source>
</evidence>
<feature type="region of interest" description="Disordered" evidence="1">
    <location>
        <begin position="393"/>
        <end position="466"/>
    </location>
</feature>
<reference evidence="2" key="1">
    <citation type="journal article" date="2021" name="IMA Fungus">
        <title>Genomic characterization of three marine fungi, including Emericellopsis atlantica sp. nov. with signatures of a generalist lifestyle and marine biomass degradation.</title>
        <authorList>
            <person name="Hagestad O.C."/>
            <person name="Hou L."/>
            <person name="Andersen J.H."/>
            <person name="Hansen E.H."/>
            <person name="Altermark B."/>
            <person name="Li C."/>
            <person name="Kuhnert E."/>
            <person name="Cox R.J."/>
            <person name="Crous P.W."/>
            <person name="Spatafora J.W."/>
            <person name="Lail K."/>
            <person name="Amirebrahimi M."/>
            <person name="Lipzen A."/>
            <person name="Pangilinan J."/>
            <person name="Andreopoulos W."/>
            <person name="Hayes R.D."/>
            <person name="Ng V."/>
            <person name="Grigoriev I.V."/>
            <person name="Jackson S.A."/>
            <person name="Sutton T.D.S."/>
            <person name="Dobson A.D.W."/>
            <person name="Rama T."/>
        </authorList>
    </citation>
    <scope>NUCLEOTIDE SEQUENCE</scope>
    <source>
        <strain evidence="2">TRa018bII</strain>
    </source>
</reference>
<evidence type="ECO:0000313" key="2">
    <source>
        <dbReference type="EMBL" id="KAG9229187.1"/>
    </source>
</evidence>
<name>A0A9P7Y9M9_9HELO</name>
<dbReference type="AlphaFoldDB" id="A0A9P7Y9M9"/>
<evidence type="ECO:0000256" key="1">
    <source>
        <dbReference type="SAM" id="MobiDB-lite"/>
    </source>
</evidence>